<evidence type="ECO:0000259" key="1">
    <source>
        <dbReference type="Pfam" id="PF01968"/>
    </source>
</evidence>
<evidence type="ECO:0000259" key="2">
    <source>
        <dbReference type="Pfam" id="PF05378"/>
    </source>
</evidence>
<keyword evidence="4" id="KW-1185">Reference proteome</keyword>
<dbReference type="Proteomes" id="UP000033048">
    <property type="component" value="Chromosome"/>
</dbReference>
<dbReference type="KEGG" id="mmet:MCMEM_2049"/>
<feature type="domain" description="Hydantoinase/oxoprolinase N-terminal" evidence="2">
    <location>
        <begin position="5"/>
        <end position="157"/>
    </location>
</feature>
<evidence type="ECO:0000313" key="3">
    <source>
        <dbReference type="EMBL" id="AKB86102.1"/>
    </source>
</evidence>
<accession>A0A0E3STP3</accession>
<reference evidence="3 4" key="1">
    <citation type="submission" date="2014-07" db="EMBL/GenBank/DDBJ databases">
        <title>Methanogenic archaea and the global carbon cycle.</title>
        <authorList>
            <person name="Henriksen J.R."/>
            <person name="Luke J."/>
            <person name="Reinhart S."/>
            <person name="Benedict M.N."/>
            <person name="Youngblut N.D."/>
            <person name="Metcalf M.E."/>
            <person name="Whitaker R.J."/>
            <person name="Metcalf W.W."/>
        </authorList>
    </citation>
    <scope>NUCLEOTIDE SEQUENCE [LARGE SCALE GENOMIC DNA]</scope>
    <source>
        <strain evidence="3 4">MM1</strain>
    </source>
</reference>
<dbReference type="PANTHER" id="PTHR11365">
    <property type="entry name" value="5-OXOPROLINASE RELATED"/>
    <property type="match status" value="1"/>
</dbReference>
<evidence type="ECO:0000313" key="4">
    <source>
        <dbReference type="Proteomes" id="UP000033048"/>
    </source>
</evidence>
<organism evidence="3 4">
    <name type="scientific">Methanococcoides methylutens MM1</name>
    <dbReference type="NCBI Taxonomy" id="1434104"/>
    <lineage>
        <taxon>Archaea</taxon>
        <taxon>Methanobacteriati</taxon>
        <taxon>Methanobacteriota</taxon>
        <taxon>Stenosarchaea group</taxon>
        <taxon>Methanomicrobia</taxon>
        <taxon>Methanosarcinales</taxon>
        <taxon>Methanosarcinaceae</taxon>
        <taxon>Methanococcoides</taxon>
    </lineage>
</organism>
<dbReference type="GO" id="GO:0006749">
    <property type="term" value="P:glutathione metabolic process"/>
    <property type="evidence" value="ECO:0007669"/>
    <property type="project" value="TreeGrafter"/>
</dbReference>
<gene>
    <name evidence="3" type="ORF">MCMEM_2049</name>
</gene>
<dbReference type="STRING" id="1434104.MCMEM_2049"/>
<sequence length="643" mass="69311">MYLGLGIDTGGTYTDSIIMDISTGTVMDSNKSLTTHSNLIKGIKKSIEGLDNSYLKDIEFVSVSTTLATNTTLEGKGHPAGLILIGHSITGALSTDHVLSIKGGHDADGNVIEELDDLGLVEDFVMENKDKVSSFAVSSYFGVRNPEYEIIVKGLIGELTDKPVVCGHELSSSLGAYERAVTALLNAQLIPVTDQFIRSILSVMEEKGIDADLMMMKCDGSLVRIEDALKKPVESIFSGPAASLVGASHLAGVKTCLTMDVGGTSTDVSMISNGIPETSDSGAKVGGWSTMVKAIKMCTSALGGDSHVWVQTGVSIGPKRVTPLCLAAYNHPELIGKLAEMEKPNVRHMNDIIQPTTFFVRSGPELQGMKNSVLSSNEREVLDVLGDEPLSLSDISMKLGEHTLMFSSILASLVKKRYVQQIGFTPTDALHVLRDYIKWDSKASCLGAELLAEYLDMGMGSFCSYIKEQVVKNMSLNIISFFEEDVKRSDIEKMIDFSSPVTFKVNHPVVLVGGPVKAYLNDINNMIDANIIVPEHHEVGNAVGALLGDVVHRTDVLVRGAGAGSNQYAVFSETGREVFDEYTDAVAHGLELSKNLIAEHMTGYGLDMSMISFDLTRHDVRSGFGPNLETRLVATGIGSPRRY</sequence>
<dbReference type="AlphaFoldDB" id="A0A0E3STP3"/>
<dbReference type="EMBL" id="CP009518">
    <property type="protein sequence ID" value="AKB86102.1"/>
    <property type="molecule type" value="Genomic_DNA"/>
</dbReference>
<dbReference type="GO" id="GO:0005829">
    <property type="term" value="C:cytosol"/>
    <property type="evidence" value="ECO:0007669"/>
    <property type="project" value="TreeGrafter"/>
</dbReference>
<dbReference type="GO" id="GO:0017168">
    <property type="term" value="F:5-oxoprolinase (ATP-hydrolyzing) activity"/>
    <property type="evidence" value="ECO:0007669"/>
    <property type="project" value="TreeGrafter"/>
</dbReference>
<proteinExistence type="predicted"/>
<protein>
    <submittedName>
        <fullName evidence="3">Hydantoinase</fullName>
    </submittedName>
</protein>
<dbReference type="SUPFAM" id="SSF53067">
    <property type="entry name" value="Actin-like ATPase domain"/>
    <property type="match status" value="2"/>
</dbReference>
<dbReference type="PANTHER" id="PTHR11365:SF2">
    <property type="entry name" value="5-OXOPROLINASE"/>
    <property type="match status" value="1"/>
</dbReference>
<dbReference type="InterPro" id="IPR045079">
    <property type="entry name" value="Oxoprolinase-like"/>
</dbReference>
<dbReference type="InterPro" id="IPR002821">
    <property type="entry name" value="Hydantoinase_A"/>
</dbReference>
<dbReference type="HOGENOM" id="CLU_014140_1_0_2"/>
<dbReference type="InterPro" id="IPR008040">
    <property type="entry name" value="Hydant_A_N"/>
</dbReference>
<dbReference type="InterPro" id="IPR043129">
    <property type="entry name" value="ATPase_NBD"/>
</dbReference>
<dbReference type="Pfam" id="PF05378">
    <property type="entry name" value="Hydant_A_N"/>
    <property type="match status" value="1"/>
</dbReference>
<feature type="domain" description="Hydantoinase A/oxoprolinase" evidence="1">
    <location>
        <begin position="179"/>
        <end position="319"/>
    </location>
</feature>
<dbReference type="OrthoDB" id="8261at2157"/>
<dbReference type="PATRIC" id="fig|1434104.5.peg.2235"/>
<name>A0A0E3STP3_METMT</name>
<dbReference type="Pfam" id="PF01968">
    <property type="entry name" value="Hydantoinase_A"/>
    <property type="match status" value="1"/>
</dbReference>